<dbReference type="eggNOG" id="COG0423">
    <property type="taxonomic scope" value="Bacteria"/>
</dbReference>
<dbReference type="EMBL" id="CP000133">
    <property type="protein sequence ID" value="ABC91123.1"/>
    <property type="molecule type" value="Genomic_DNA"/>
</dbReference>
<reference evidence="1 2" key="1">
    <citation type="journal article" date="2006" name="Proc. Natl. Acad. Sci. U.S.A.">
        <title>The partitioned Rhizobium etli genome: genetic and metabolic redundancy in seven interacting replicons.</title>
        <authorList>
            <person name="Gonzalez V."/>
            <person name="Santamaria R.I."/>
            <person name="Bustos P."/>
            <person name="Hernandez-Gonzalez I."/>
            <person name="Medrano-Soto A."/>
            <person name="Moreno-Hagelsieb G."/>
            <person name="Janga S.C."/>
            <person name="Ramirez M.A."/>
            <person name="Jimenez-Jacinto V."/>
            <person name="Collado-Vides J."/>
            <person name="Davila G."/>
        </authorList>
    </citation>
    <scope>NUCLEOTIDE SEQUENCE [LARGE SCALE GENOMIC DNA]</scope>
    <source>
        <strain evidence="2">ATCC 51251 / DSM 11541 / JCM 21823 / NBRC 15573 / CFN 42</strain>
    </source>
</reference>
<dbReference type="AlphaFoldDB" id="Q2K7R3"/>
<keyword evidence="2" id="KW-1185">Reference proteome</keyword>
<protein>
    <submittedName>
        <fullName evidence="1">Uncharacterized protein</fullName>
    </submittedName>
</protein>
<gene>
    <name evidence="1" type="ordered locus">RHE_CH02343</name>
</gene>
<evidence type="ECO:0000313" key="1">
    <source>
        <dbReference type="EMBL" id="ABC91123.1"/>
    </source>
</evidence>
<dbReference type="KEGG" id="ret:RHE_CH02343"/>
<name>Q2K7R3_RHIEC</name>
<organism evidence="1 2">
    <name type="scientific">Rhizobium etli (strain ATCC 51251 / DSM 11541 / JCM 21823 / NBRC 15573 / CFN 42)</name>
    <dbReference type="NCBI Taxonomy" id="347834"/>
    <lineage>
        <taxon>Bacteria</taxon>
        <taxon>Pseudomonadati</taxon>
        <taxon>Pseudomonadota</taxon>
        <taxon>Alphaproteobacteria</taxon>
        <taxon>Hyphomicrobiales</taxon>
        <taxon>Rhizobiaceae</taxon>
        <taxon>Rhizobium/Agrobacterium group</taxon>
        <taxon>Rhizobium</taxon>
    </lineage>
</organism>
<dbReference type="HOGENOM" id="CLU_1748175_0_0_5"/>
<sequence length="149" mass="16503">MKRAPFFHDISTCLQVAMVADEVFASCCDVGAATGVRRVALTAASGNDYHAACLEPVRRMVASLIHLPTRVVPSDRLPAYSEVTMDIEVDNGDNWMEVCSVSRRTDFPQRYRTQPKKGAAVDHDVLVLEIRHRSRPVRLQLGHGSRSIG</sequence>
<evidence type="ECO:0000313" key="2">
    <source>
        <dbReference type="Proteomes" id="UP000001936"/>
    </source>
</evidence>
<proteinExistence type="predicted"/>
<dbReference type="Proteomes" id="UP000001936">
    <property type="component" value="Chromosome"/>
</dbReference>
<accession>Q2K7R3</accession>